<feature type="compositionally biased region" description="Polar residues" evidence="1">
    <location>
        <begin position="435"/>
        <end position="444"/>
    </location>
</feature>
<evidence type="ECO:0000256" key="2">
    <source>
        <dbReference type="SAM" id="Phobius"/>
    </source>
</evidence>
<evidence type="ECO:0000256" key="3">
    <source>
        <dbReference type="SAM" id="SignalP"/>
    </source>
</evidence>
<feature type="signal peptide" evidence="3">
    <location>
        <begin position="1"/>
        <end position="26"/>
    </location>
</feature>
<feature type="chain" id="PRO_5038632081" description="SHIRT domain-containing protein" evidence="3">
    <location>
        <begin position="27"/>
        <end position="599"/>
    </location>
</feature>
<keyword evidence="2" id="KW-0472">Membrane</keyword>
<comment type="caution">
    <text evidence="5">The sequence shown here is derived from an EMBL/GenBank/DDBJ whole genome shotgun (WGS) entry which is preliminary data.</text>
</comment>
<evidence type="ECO:0000313" key="6">
    <source>
        <dbReference type="Proteomes" id="UP000070558"/>
    </source>
</evidence>
<name>A0A133NQH8_GARVA</name>
<feature type="compositionally biased region" description="Polar residues" evidence="1">
    <location>
        <begin position="539"/>
        <end position="553"/>
    </location>
</feature>
<keyword evidence="2" id="KW-0812">Transmembrane</keyword>
<keyword evidence="2" id="KW-1133">Transmembrane helix</keyword>
<feature type="compositionally biased region" description="Basic and acidic residues" evidence="1">
    <location>
        <begin position="510"/>
        <end position="522"/>
    </location>
</feature>
<feature type="compositionally biased region" description="Low complexity" evidence="1">
    <location>
        <begin position="523"/>
        <end position="532"/>
    </location>
</feature>
<dbReference type="AlphaFoldDB" id="A0A133NQH8"/>
<evidence type="ECO:0000259" key="4">
    <source>
        <dbReference type="Pfam" id="PF18655"/>
    </source>
</evidence>
<dbReference type="InterPro" id="IPR041030">
    <property type="entry name" value="SHIRT"/>
</dbReference>
<feature type="region of interest" description="Disordered" evidence="1">
    <location>
        <begin position="435"/>
        <end position="458"/>
    </location>
</feature>
<evidence type="ECO:0000313" key="5">
    <source>
        <dbReference type="EMBL" id="KXA18527.1"/>
    </source>
</evidence>
<feature type="transmembrane region" description="Helical" evidence="2">
    <location>
        <begin position="570"/>
        <end position="590"/>
    </location>
</feature>
<dbReference type="Proteomes" id="UP000070558">
    <property type="component" value="Unassembled WGS sequence"/>
</dbReference>
<sequence>MSEAMKKYRAFIALLLASILVTPSIAYCVPETVKPADNKVDDDYYWAKLSDYTPSNSSFKINKYPTGLLKPENSKNNWFTPPTDSADSSYTTTGNVSGLPVTNNISSTDYWKTNDVCSPKNAGSSLNTLEEYKSKNIDLVCAADSPNPNIYGDLSIGNDTGNKSIPEFKDGSKVNLNFSLNMRTFRESYNSSLLLEKQPIWVDSNTKISGTNHSDTGEEALVNWYFANDAELMFVLNLPKEAKVDNSTKYSITGLGEKKFNNPVATSTSNNDGTTTLTIKVRKKDATPITYKDLTIAINSIENVSLKIENVTLSRKDSNDKPARITGYAYGMLDMLASPNKDSVVKPSANQNTTGNNNNQVFIARTNYLFAAKQSDEGRDANAEKGKDSKPTKPNLITFSFKVKKPETYSVTYSFKSGTSEKSLPAEVTALLPASTSGHNNGVNITPAKPSKTSVDIKDKDGKKLGTWNFAGWSPTSAIINNADVSFVGTWNFTPVEEPNPGSNTPPIPDHPHDPETPDKPDTPVTPKNPNKPQEELQTKQVSPEPNTGAAQTEKSEDQQILAKTGVNTVFIAIFAIFMLLLAASLRKILPRQQIKHLR</sequence>
<evidence type="ECO:0000256" key="1">
    <source>
        <dbReference type="SAM" id="MobiDB-lite"/>
    </source>
</evidence>
<proteinExistence type="predicted"/>
<keyword evidence="3" id="KW-0732">Signal</keyword>
<dbReference type="PATRIC" id="fig|2702.99.peg.453"/>
<organism evidence="5 6">
    <name type="scientific">Gardnerella vaginalis</name>
    <dbReference type="NCBI Taxonomy" id="2702"/>
    <lineage>
        <taxon>Bacteria</taxon>
        <taxon>Bacillati</taxon>
        <taxon>Actinomycetota</taxon>
        <taxon>Actinomycetes</taxon>
        <taxon>Bifidobacteriales</taxon>
        <taxon>Bifidobacteriaceae</taxon>
        <taxon>Gardnerella</taxon>
    </lineage>
</organism>
<feature type="region of interest" description="Disordered" evidence="1">
    <location>
        <begin position="494"/>
        <end position="558"/>
    </location>
</feature>
<dbReference type="Pfam" id="PF18655">
    <property type="entry name" value="SHIRT"/>
    <property type="match status" value="1"/>
</dbReference>
<protein>
    <recommendedName>
        <fullName evidence="4">SHIRT domain-containing protein</fullName>
    </recommendedName>
</protein>
<feature type="domain" description="SHIRT" evidence="4">
    <location>
        <begin position="407"/>
        <end position="494"/>
    </location>
</feature>
<gene>
    <name evidence="5" type="ORF">HMPREF3216_00458</name>
</gene>
<accession>A0A133NQH8</accession>
<dbReference type="EMBL" id="LRQA01000029">
    <property type="protein sequence ID" value="KXA18527.1"/>
    <property type="molecule type" value="Genomic_DNA"/>
</dbReference>
<reference evidence="5 6" key="1">
    <citation type="submission" date="2016-01" db="EMBL/GenBank/DDBJ databases">
        <authorList>
            <person name="Oliw E.H."/>
        </authorList>
    </citation>
    <scope>NUCLEOTIDE SEQUENCE [LARGE SCALE GENOMIC DNA]</scope>
    <source>
        <strain evidence="5 6">GED7760B</strain>
    </source>
</reference>